<keyword evidence="5 9" id="KW-1003">Cell membrane</keyword>
<dbReference type="InterPro" id="IPR003339">
    <property type="entry name" value="ABC/ECF_trnsptr_transmembrane"/>
</dbReference>
<comment type="subcellular location">
    <subcellularLocation>
        <location evidence="1 9">Cell membrane</location>
        <topology evidence="1 9">Multi-pass membrane protein</topology>
    </subcellularLocation>
</comment>
<dbReference type="Proteomes" id="UP000029669">
    <property type="component" value="Chromosome"/>
</dbReference>
<evidence type="ECO:0000313" key="10">
    <source>
        <dbReference type="EMBL" id="AIS53159.1"/>
    </source>
</evidence>
<evidence type="ECO:0000256" key="5">
    <source>
        <dbReference type="ARBA" id="ARBA00022475"/>
    </source>
</evidence>
<sequence>MFRNITIGQYIPGDSIVHNLDPRIKLIITFIFIIAIFLISNFSGYIFVLVYIYLIVSISKIPFGYVLKGLRPIIIILLLTVGLNMFFTPGGVALYTLGPLKITTAGLKLAVFMALRLIFLIIGTSLLTLTTSPISLTDGIEHLLKPFSRIGVPAHELAMMMTIALRFIPTLIEETEKIMKAQMARGADFESGNIIKRAKGLVPLLVPLFISAFRRADELAIAMESRCYRGGQNRTRMKQLKVQKRDYIALATTTLMVLLLIWNRFWMW</sequence>
<organism evidence="10 11">
    <name type="scientific">Thermoanaerobacter kivui</name>
    <name type="common">Acetogenium kivui</name>
    <dbReference type="NCBI Taxonomy" id="2325"/>
    <lineage>
        <taxon>Bacteria</taxon>
        <taxon>Bacillati</taxon>
        <taxon>Bacillota</taxon>
        <taxon>Clostridia</taxon>
        <taxon>Thermoanaerobacterales</taxon>
        <taxon>Thermoanaerobacteraceae</taxon>
        <taxon>Thermoanaerobacter</taxon>
    </lineage>
</organism>
<evidence type="ECO:0000256" key="6">
    <source>
        <dbReference type="ARBA" id="ARBA00022692"/>
    </source>
</evidence>
<dbReference type="AlphaFoldDB" id="A0A097ATN3"/>
<dbReference type="OrthoDB" id="8075495at2"/>
<feature type="transmembrane region" description="Helical" evidence="9">
    <location>
        <begin position="247"/>
        <end position="266"/>
    </location>
</feature>
<evidence type="ECO:0000256" key="1">
    <source>
        <dbReference type="ARBA" id="ARBA00004651"/>
    </source>
</evidence>
<name>A0A097ATN3_THEKI</name>
<evidence type="ECO:0000256" key="3">
    <source>
        <dbReference type="ARBA" id="ARBA00014042"/>
    </source>
</evidence>
<keyword evidence="8 9" id="KW-0472">Membrane</keyword>
<evidence type="ECO:0000256" key="4">
    <source>
        <dbReference type="ARBA" id="ARBA00022448"/>
    </source>
</evidence>
<dbReference type="RefSeq" id="WP_049685791.1">
    <property type="nucleotide sequence ID" value="NZ_CP009170.1"/>
</dbReference>
<dbReference type="CDD" id="cd16914">
    <property type="entry name" value="EcfT"/>
    <property type="match status" value="1"/>
</dbReference>
<dbReference type="Pfam" id="PF02361">
    <property type="entry name" value="CbiQ"/>
    <property type="match status" value="1"/>
</dbReference>
<dbReference type="eggNOG" id="COG0619">
    <property type="taxonomic scope" value="Bacteria"/>
</dbReference>
<dbReference type="InterPro" id="IPR024919">
    <property type="entry name" value="EcfT"/>
</dbReference>
<dbReference type="HAMAP" id="MF_01461">
    <property type="entry name" value="EcfT"/>
    <property type="match status" value="1"/>
</dbReference>
<feature type="transmembrane region" description="Helical" evidence="9">
    <location>
        <begin position="26"/>
        <end position="53"/>
    </location>
</feature>
<dbReference type="HOGENOM" id="CLU_056469_2_2_9"/>
<reference evidence="11" key="1">
    <citation type="journal article" date="2015" name="Genome Announc.">
        <title>Whole-Genome Sequences of 80 Environmental and Clinical Isolates of Burkholderia pseudomallei.</title>
        <authorList>
            <person name="Johnson S.L."/>
            <person name="Baker A.L."/>
            <person name="Chain P.S."/>
            <person name="Currie B.J."/>
            <person name="Daligault H.E."/>
            <person name="Davenport K.W."/>
            <person name="Davis C.B."/>
            <person name="Inglis T.J."/>
            <person name="Kaestli M."/>
            <person name="Koren S."/>
            <person name="Mayo M."/>
            <person name="Merritt A.J."/>
            <person name="Price E.P."/>
            <person name="Sarovich D.S."/>
            <person name="Warner J."/>
            <person name="Rosovitz M.J."/>
        </authorList>
    </citation>
    <scope>NUCLEOTIDE SEQUENCE [LARGE SCALE GENOMIC DNA]</scope>
    <source>
        <strain evidence="11">DSM 2030</strain>
    </source>
</reference>
<dbReference type="GO" id="GO:0022857">
    <property type="term" value="F:transmembrane transporter activity"/>
    <property type="evidence" value="ECO:0007669"/>
    <property type="project" value="UniProtKB-UniRule"/>
</dbReference>
<comment type="similarity">
    <text evidence="2 9">Belongs to the energy-coupling factor EcfT family.</text>
</comment>
<dbReference type="EMBL" id="CP009170">
    <property type="protein sequence ID" value="AIS53159.1"/>
    <property type="molecule type" value="Genomic_DNA"/>
</dbReference>
<comment type="function">
    <text evidence="9">Transmembrane (T) component of an energy-coupling factor (ECF) ABC-transporter complex. Unlike classic ABC transporters this ECF transporter provides the energy necessary to transport a number of different substrates.</text>
</comment>
<evidence type="ECO:0000313" key="11">
    <source>
        <dbReference type="Proteomes" id="UP000029669"/>
    </source>
</evidence>
<dbReference type="PANTHER" id="PTHR34857">
    <property type="entry name" value="SLL0384 PROTEIN"/>
    <property type="match status" value="1"/>
</dbReference>
<dbReference type="KEGG" id="tki:TKV_c20250"/>
<feature type="transmembrane region" description="Helical" evidence="9">
    <location>
        <begin position="73"/>
        <end position="97"/>
    </location>
</feature>
<dbReference type="STRING" id="2325.TKV_c20250"/>
<dbReference type="InterPro" id="IPR051611">
    <property type="entry name" value="ECF_transporter_component"/>
</dbReference>
<gene>
    <name evidence="9 10" type="primary">ecfT</name>
    <name evidence="10" type="ORF">TKV_c20250</name>
</gene>
<evidence type="ECO:0000256" key="2">
    <source>
        <dbReference type="ARBA" id="ARBA00005660"/>
    </source>
</evidence>
<keyword evidence="6 9" id="KW-0812">Transmembrane</keyword>
<keyword evidence="11" id="KW-1185">Reference proteome</keyword>
<keyword evidence="7 9" id="KW-1133">Transmembrane helix</keyword>
<comment type="subunit">
    <text evidence="9">Forms a stable energy-coupling factor (ECF) transporter complex composed of 2 membrane-embedded substrate-binding proteins (S component), 2 ATP-binding proteins (A component) and 2 transmembrane proteins (T component).</text>
</comment>
<keyword evidence="4 9" id="KW-0813">Transport</keyword>
<protein>
    <recommendedName>
        <fullName evidence="3 9">Energy-coupling factor transporter transmembrane protein EcfT</fullName>
        <shortName evidence="9">ECF transporter T component EcfT</shortName>
    </recommendedName>
</protein>
<dbReference type="PANTHER" id="PTHR34857:SF2">
    <property type="entry name" value="SLL0384 PROTEIN"/>
    <property type="match status" value="1"/>
</dbReference>
<dbReference type="GO" id="GO:0005886">
    <property type="term" value="C:plasma membrane"/>
    <property type="evidence" value="ECO:0007669"/>
    <property type="project" value="UniProtKB-SubCell"/>
</dbReference>
<accession>A0A097ATN3</accession>
<feature type="transmembrane region" description="Helical" evidence="9">
    <location>
        <begin position="150"/>
        <end position="172"/>
    </location>
</feature>
<proteinExistence type="inferred from homology"/>
<evidence type="ECO:0000256" key="9">
    <source>
        <dbReference type="HAMAP-Rule" id="MF_01461"/>
    </source>
</evidence>
<evidence type="ECO:0000256" key="8">
    <source>
        <dbReference type="ARBA" id="ARBA00023136"/>
    </source>
</evidence>
<evidence type="ECO:0000256" key="7">
    <source>
        <dbReference type="ARBA" id="ARBA00022989"/>
    </source>
</evidence>
<feature type="transmembrane region" description="Helical" evidence="9">
    <location>
        <begin position="109"/>
        <end position="130"/>
    </location>
</feature>